<reference evidence="1" key="2">
    <citation type="journal article" date="2015" name="Data Brief">
        <title>Shoot transcriptome of the giant reed, Arundo donax.</title>
        <authorList>
            <person name="Barrero R.A."/>
            <person name="Guerrero F.D."/>
            <person name="Moolhuijzen P."/>
            <person name="Goolsby J.A."/>
            <person name="Tidwell J."/>
            <person name="Bellgard S.E."/>
            <person name="Bellgard M.I."/>
        </authorList>
    </citation>
    <scope>NUCLEOTIDE SEQUENCE</scope>
    <source>
        <tissue evidence="1">Shoot tissue taken approximately 20 cm above the soil surface</tissue>
    </source>
</reference>
<reference evidence="1" key="1">
    <citation type="submission" date="2014-09" db="EMBL/GenBank/DDBJ databases">
        <authorList>
            <person name="Magalhaes I.L.F."/>
            <person name="Oliveira U."/>
            <person name="Santos F.R."/>
            <person name="Vidigal T.H.D.A."/>
            <person name="Brescovit A.D."/>
            <person name="Santos A.J."/>
        </authorList>
    </citation>
    <scope>NUCLEOTIDE SEQUENCE</scope>
    <source>
        <tissue evidence="1">Shoot tissue taken approximately 20 cm above the soil surface</tissue>
    </source>
</reference>
<evidence type="ECO:0000313" key="1">
    <source>
        <dbReference type="EMBL" id="JAE27297.1"/>
    </source>
</evidence>
<name>A0A0A9GS86_ARUDO</name>
<dbReference type="EMBL" id="GBRH01170599">
    <property type="protein sequence ID" value="JAE27297.1"/>
    <property type="molecule type" value="Transcribed_RNA"/>
</dbReference>
<sequence length="72" mass="8304">MRRSCSSSSCLAILALKTRQQQRQIRYKTEDIQIGKPQRCKLLTCLAMHTSCCTGLSTVNVRWHKNLTLAWH</sequence>
<proteinExistence type="predicted"/>
<accession>A0A0A9GS86</accession>
<organism evidence="1">
    <name type="scientific">Arundo donax</name>
    <name type="common">Giant reed</name>
    <name type="synonym">Donax arundinaceus</name>
    <dbReference type="NCBI Taxonomy" id="35708"/>
    <lineage>
        <taxon>Eukaryota</taxon>
        <taxon>Viridiplantae</taxon>
        <taxon>Streptophyta</taxon>
        <taxon>Embryophyta</taxon>
        <taxon>Tracheophyta</taxon>
        <taxon>Spermatophyta</taxon>
        <taxon>Magnoliopsida</taxon>
        <taxon>Liliopsida</taxon>
        <taxon>Poales</taxon>
        <taxon>Poaceae</taxon>
        <taxon>PACMAD clade</taxon>
        <taxon>Arundinoideae</taxon>
        <taxon>Arundineae</taxon>
        <taxon>Arundo</taxon>
    </lineage>
</organism>
<dbReference type="AlphaFoldDB" id="A0A0A9GS86"/>
<protein>
    <submittedName>
        <fullName evidence="1">Uncharacterized protein</fullName>
    </submittedName>
</protein>